<evidence type="ECO:0000313" key="2">
    <source>
        <dbReference type="EMBL" id="KAJ8876670.1"/>
    </source>
</evidence>
<dbReference type="Pfam" id="PF03184">
    <property type="entry name" value="DDE_1"/>
    <property type="match status" value="1"/>
</dbReference>
<reference evidence="2 3" key="1">
    <citation type="submission" date="2023-02" db="EMBL/GenBank/DDBJ databases">
        <title>LHISI_Scaffold_Assembly.</title>
        <authorList>
            <person name="Stuart O.P."/>
            <person name="Cleave R."/>
            <person name="Magrath M.J.L."/>
            <person name="Mikheyev A.S."/>
        </authorList>
    </citation>
    <scope>NUCLEOTIDE SEQUENCE [LARGE SCALE GENOMIC DNA]</scope>
    <source>
        <strain evidence="2">Daus_M_001</strain>
        <tissue evidence="2">Leg muscle</tissue>
    </source>
</reference>
<protein>
    <recommendedName>
        <fullName evidence="1">DDE-1 domain-containing protein</fullName>
    </recommendedName>
</protein>
<name>A0ABQ9GXC1_9NEOP</name>
<evidence type="ECO:0000313" key="3">
    <source>
        <dbReference type="Proteomes" id="UP001159363"/>
    </source>
</evidence>
<proteinExistence type="predicted"/>
<dbReference type="Proteomes" id="UP001159363">
    <property type="component" value="Chromosome 7"/>
</dbReference>
<accession>A0ABQ9GXC1</accession>
<keyword evidence="3" id="KW-1185">Reference proteome</keyword>
<organism evidence="2 3">
    <name type="scientific">Dryococelus australis</name>
    <dbReference type="NCBI Taxonomy" id="614101"/>
    <lineage>
        <taxon>Eukaryota</taxon>
        <taxon>Metazoa</taxon>
        <taxon>Ecdysozoa</taxon>
        <taxon>Arthropoda</taxon>
        <taxon>Hexapoda</taxon>
        <taxon>Insecta</taxon>
        <taxon>Pterygota</taxon>
        <taxon>Neoptera</taxon>
        <taxon>Polyneoptera</taxon>
        <taxon>Phasmatodea</taxon>
        <taxon>Verophasmatodea</taxon>
        <taxon>Anareolatae</taxon>
        <taxon>Phasmatidae</taxon>
        <taxon>Eurycanthinae</taxon>
        <taxon>Dryococelus</taxon>
    </lineage>
</organism>
<comment type="caution">
    <text evidence="2">The sequence shown here is derived from an EMBL/GenBank/DDBJ whole genome shotgun (WGS) entry which is preliminary data.</text>
</comment>
<sequence length="174" mass="19731">MRGAPPGSIAAVCHPSGWVQTNIMTKWRDSFLRNSKSSKKSCILLLLDRHFTHKRKIEVIQMERENSFYLYLHTSTHTTHILPPSDKSLTWPLKTDSSYLFGVFGIMEHFAHADFQVQWGYVAVNCFKATGIYSVSRIISQKESASAIVVATTFFDTDTPPGFDLLNKLRQFAA</sequence>
<gene>
    <name evidence="2" type="ORF">PR048_021117</name>
</gene>
<dbReference type="EMBL" id="JARBHB010000008">
    <property type="protein sequence ID" value="KAJ8876670.1"/>
    <property type="molecule type" value="Genomic_DNA"/>
</dbReference>
<evidence type="ECO:0000259" key="1">
    <source>
        <dbReference type="Pfam" id="PF03184"/>
    </source>
</evidence>
<feature type="domain" description="DDE-1" evidence="1">
    <location>
        <begin position="13"/>
        <end position="95"/>
    </location>
</feature>
<dbReference type="InterPro" id="IPR004875">
    <property type="entry name" value="DDE_SF_endonuclease_dom"/>
</dbReference>